<reference evidence="4 5" key="1">
    <citation type="submission" date="2018-08" db="EMBL/GenBank/DDBJ databases">
        <title>Genome and evolution of the arbuscular mycorrhizal fungus Diversispora epigaea (formerly Glomus versiforme) and its bacterial endosymbionts.</title>
        <authorList>
            <person name="Sun X."/>
            <person name="Fei Z."/>
            <person name="Harrison M."/>
        </authorList>
    </citation>
    <scope>NUCLEOTIDE SEQUENCE [LARGE SCALE GENOMIC DNA]</scope>
    <source>
        <strain evidence="4 5">IT104</strain>
    </source>
</reference>
<sequence length="662" mass="76220">MSTSQNDSSSSWIDPSTIDYDFASQLPQNLQSLNLHDEDKNLAMLLQQQFDEDLAATPTNNADEDKNLAMLLQQQFDEDLAVHTQNNDDDNEDKKIAIQLQLQFDEDFANKQNAQNQTPAAIHDPDVDKNIAIQLQQQFDEDFAQSQAPVTTNRSNDDKDIAMRLQRQFDEDFAQSQVPATTHHSDEDKNVAMRLQRQFDEDFAQSQVPANTDHSDEDRRLAMLLQQQLEDEQYVDDRDPFEDFGEGVNNQDVTGPRILNLPSSEIENIPDEILPGRIASEDLGSIIQNFKEKLEREFPEAAVKKIQLRTRNKQLMWTEFIAAIKEFDEVDFIKRPKISFLNEPAIDASGVFNDTIRQILEMFMSLENPEYGGDGHLFIGDSTKIISNTAPIDFMDELDVFGDILFLAVIHEAPFPTDLDITLFKHCLDLKSSITLDDLKRINVQKYNLAKELLNANPETNLSTIVGFDEWAEEKEITPVQKRMYARSKDNLKKLSKQICEDVLINSRITQLNAIKKKLNKFGFFDTLKAKQVKIEQIKDHMYKEVMSPDDIINRLVTLPNLNEKQTNVLNWLVEWLRGQGKDKLQEFCRLATGFTHPRNEIKITFKSTFFQEAPDVRLTPKFETCSQEIKFSENFSSKEELFKMMNSQVNATNEDYNFTVV</sequence>
<dbReference type="PROSITE" id="PS50237">
    <property type="entry name" value="HECT"/>
    <property type="match status" value="1"/>
</dbReference>
<dbReference type="EMBL" id="PQFF01000273">
    <property type="protein sequence ID" value="RHZ67800.1"/>
    <property type="molecule type" value="Genomic_DNA"/>
</dbReference>
<dbReference type="OrthoDB" id="2356835at2759"/>
<keyword evidence="5" id="KW-1185">Reference proteome</keyword>
<evidence type="ECO:0000313" key="5">
    <source>
        <dbReference type="Proteomes" id="UP000266861"/>
    </source>
</evidence>
<dbReference type="SUPFAM" id="SSF56204">
    <property type="entry name" value="Hect, E3 ligase catalytic domain"/>
    <property type="match status" value="1"/>
</dbReference>
<protein>
    <recommendedName>
        <fullName evidence="3">HECT domain-containing protein</fullName>
    </recommendedName>
</protein>
<name>A0A397I4M3_9GLOM</name>
<evidence type="ECO:0000256" key="2">
    <source>
        <dbReference type="PROSITE-ProRule" id="PRU00104"/>
    </source>
</evidence>
<accession>A0A397I4M3</accession>
<evidence type="ECO:0000313" key="4">
    <source>
        <dbReference type="EMBL" id="RHZ67800.1"/>
    </source>
</evidence>
<dbReference type="Gene3D" id="3.90.1750.10">
    <property type="entry name" value="Hect, E3 ligase catalytic domains"/>
    <property type="match status" value="1"/>
</dbReference>
<evidence type="ECO:0000259" key="3">
    <source>
        <dbReference type="PROSITE" id="PS50237"/>
    </source>
</evidence>
<dbReference type="Gene3D" id="3.30.2160.10">
    <property type="entry name" value="Hect, E3 ligase catalytic domain"/>
    <property type="match status" value="1"/>
</dbReference>
<keyword evidence="1 2" id="KW-0833">Ubl conjugation pathway</keyword>
<dbReference type="Proteomes" id="UP000266861">
    <property type="component" value="Unassembled WGS sequence"/>
</dbReference>
<dbReference type="InterPro" id="IPR000569">
    <property type="entry name" value="HECT_dom"/>
</dbReference>
<comment type="caution">
    <text evidence="4">The sequence shown here is derived from an EMBL/GenBank/DDBJ whole genome shotgun (WGS) entry which is preliminary data.</text>
</comment>
<dbReference type="AlphaFoldDB" id="A0A397I4M3"/>
<organism evidence="4 5">
    <name type="scientific">Diversispora epigaea</name>
    <dbReference type="NCBI Taxonomy" id="1348612"/>
    <lineage>
        <taxon>Eukaryota</taxon>
        <taxon>Fungi</taxon>
        <taxon>Fungi incertae sedis</taxon>
        <taxon>Mucoromycota</taxon>
        <taxon>Glomeromycotina</taxon>
        <taxon>Glomeromycetes</taxon>
        <taxon>Diversisporales</taxon>
        <taxon>Diversisporaceae</taxon>
        <taxon>Diversispora</taxon>
    </lineage>
</organism>
<gene>
    <name evidence="4" type="ORF">Glove_299g98</name>
</gene>
<dbReference type="InterPro" id="IPR035983">
    <property type="entry name" value="Hect_E3_ubiquitin_ligase"/>
</dbReference>
<comment type="caution">
    <text evidence="2">Lacks conserved residue(s) required for the propagation of feature annotation.</text>
</comment>
<proteinExistence type="predicted"/>
<feature type="domain" description="HECT" evidence="3">
    <location>
        <begin position="328"/>
        <end position="460"/>
    </location>
</feature>
<evidence type="ECO:0000256" key="1">
    <source>
        <dbReference type="ARBA" id="ARBA00022786"/>
    </source>
</evidence>
<dbReference type="GO" id="GO:0004842">
    <property type="term" value="F:ubiquitin-protein transferase activity"/>
    <property type="evidence" value="ECO:0007669"/>
    <property type="project" value="InterPro"/>
</dbReference>